<feature type="transmembrane region" description="Helical" evidence="1">
    <location>
        <begin position="55"/>
        <end position="73"/>
    </location>
</feature>
<gene>
    <name evidence="3" type="ORF">Hypma_007175</name>
</gene>
<dbReference type="OrthoDB" id="2638860at2759"/>
<keyword evidence="1" id="KW-0472">Membrane</keyword>
<dbReference type="EMBL" id="LUEZ02000005">
    <property type="protein sequence ID" value="RDB30268.1"/>
    <property type="molecule type" value="Genomic_DNA"/>
</dbReference>
<sequence length="89" mass="10132">MSLNAEDPLSVLQTLASVTQAVNLSSVACLTWVMYDTLASLDEEIEYIWKARWTIVKVLYISMRYFGLLWVIYETVFHILPGTSLSKLA</sequence>
<evidence type="ECO:0000313" key="3">
    <source>
        <dbReference type="EMBL" id="RDB30268.1"/>
    </source>
</evidence>
<proteinExistence type="predicted"/>
<accession>A0A369K8M0</accession>
<reference evidence="3" key="1">
    <citation type="submission" date="2018-04" db="EMBL/GenBank/DDBJ databases">
        <title>Whole genome sequencing of Hypsizygus marmoreus.</title>
        <authorList>
            <person name="Choi I.-G."/>
            <person name="Min B."/>
            <person name="Kim J.-G."/>
            <person name="Kim S."/>
            <person name="Oh Y.-L."/>
            <person name="Kong W.-S."/>
            <person name="Park H."/>
            <person name="Jeong J."/>
            <person name="Song E.-S."/>
        </authorList>
    </citation>
    <scope>NUCLEOTIDE SEQUENCE [LARGE SCALE GENOMIC DNA]</scope>
    <source>
        <strain evidence="3">51987-8</strain>
    </source>
</reference>
<comment type="caution">
    <text evidence="3">The sequence shown here is derived from an EMBL/GenBank/DDBJ whole genome shotgun (WGS) entry which is preliminary data.</text>
</comment>
<name>A0A369K8M0_HYPMA</name>
<evidence type="ECO:0000313" key="4">
    <source>
        <dbReference type="Proteomes" id="UP000076154"/>
    </source>
</evidence>
<keyword evidence="1" id="KW-1133">Transmembrane helix</keyword>
<dbReference type="InterPro" id="IPR045340">
    <property type="entry name" value="DUF6533"/>
</dbReference>
<protein>
    <recommendedName>
        <fullName evidence="2">DUF6533 domain-containing protein</fullName>
    </recommendedName>
</protein>
<keyword evidence="1" id="KW-0812">Transmembrane</keyword>
<keyword evidence="4" id="KW-1185">Reference proteome</keyword>
<evidence type="ECO:0000256" key="1">
    <source>
        <dbReference type="SAM" id="Phobius"/>
    </source>
</evidence>
<dbReference type="Proteomes" id="UP000076154">
    <property type="component" value="Unassembled WGS sequence"/>
</dbReference>
<feature type="domain" description="DUF6533" evidence="2">
    <location>
        <begin position="25"/>
        <end position="69"/>
    </location>
</feature>
<organism evidence="3 4">
    <name type="scientific">Hypsizygus marmoreus</name>
    <name type="common">White beech mushroom</name>
    <name type="synonym">Agaricus marmoreus</name>
    <dbReference type="NCBI Taxonomy" id="39966"/>
    <lineage>
        <taxon>Eukaryota</taxon>
        <taxon>Fungi</taxon>
        <taxon>Dikarya</taxon>
        <taxon>Basidiomycota</taxon>
        <taxon>Agaricomycotina</taxon>
        <taxon>Agaricomycetes</taxon>
        <taxon>Agaricomycetidae</taxon>
        <taxon>Agaricales</taxon>
        <taxon>Tricholomatineae</taxon>
        <taxon>Lyophyllaceae</taxon>
        <taxon>Hypsizygus</taxon>
    </lineage>
</organism>
<dbReference type="Pfam" id="PF20151">
    <property type="entry name" value="DUF6533"/>
    <property type="match status" value="1"/>
</dbReference>
<dbReference type="InParanoid" id="A0A369K8M0"/>
<evidence type="ECO:0000259" key="2">
    <source>
        <dbReference type="Pfam" id="PF20151"/>
    </source>
</evidence>
<dbReference type="AlphaFoldDB" id="A0A369K8M0"/>